<keyword evidence="3" id="KW-0032">Aminotransferase</keyword>
<comment type="similarity">
    <text evidence="1 2">Belongs to the DegT/DnrJ/EryC1 family.</text>
</comment>
<organism evidence="3 4">
    <name type="scientific">Castellaniella hirudinis</name>
    <dbReference type="NCBI Taxonomy" id="1144617"/>
    <lineage>
        <taxon>Bacteria</taxon>
        <taxon>Pseudomonadati</taxon>
        <taxon>Pseudomonadota</taxon>
        <taxon>Betaproteobacteria</taxon>
        <taxon>Burkholderiales</taxon>
        <taxon>Alcaligenaceae</taxon>
        <taxon>Castellaniella</taxon>
    </lineage>
</organism>
<dbReference type="InterPro" id="IPR015421">
    <property type="entry name" value="PyrdxlP-dep_Trfase_major"/>
</dbReference>
<reference evidence="4" key="1">
    <citation type="journal article" date="2019" name="Int. J. Syst. Evol. Microbiol.">
        <title>The Global Catalogue of Microorganisms (GCM) 10K type strain sequencing project: providing services to taxonomists for standard genome sequencing and annotation.</title>
        <authorList>
            <consortium name="The Broad Institute Genomics Platform"/>
            <consortium name="The Broad Institute Genome Sequencing Center for Infectious Disease"/>
            <person name="Wu L."/>
            <person name="Ma J."/>
        </authorList>
    </citation>
    <scope>NUCLEOTIDE SEQUENCE [LARGE SCALE GENOMIC DNA]</scope>
    <source>
        <strain evidence="4">CGMCC 1.19029</strain>
    </source>
</reference>
<dbReference type="EC" id="2.6.1.59" evidence="3"/>
<name>A0ABV8RVD3_9BURK</name>
<sequence length="378" mass="42410">MTGKIPFNRPFMTGKELYYIAEAKFGNMLAGDGPFTKQCHEWLEHKSGCARALLTHSCTAALEMAALLLDIEPGDEIIMPSYTFVSTANAFVLRGGVPVFVDIREDTLNLDERLLETAITSRTRAIVPVHYAGIACEMDTIMTLAKQYGLKVVEDAAQGVMASYKGRVLGSIGDLGAYSFHETKNVISGEGGALLVNDSTLAMRAEIIREKGTDRSRFFRGEVDKYTWQEVGSSFLPGELIAAFLWAQLEEAGRITNQRLAIWQRYHELMEPLEQKGLLRRPVVPTDCQHNAHMYYVLLAPEIDRQKVLLDLKKHDIYSVFHYVPLHSSPGGQRYGRVHGELEVTVRQSERLVRLPLWVGLSTEQQERIVGVLRNALD</sequence>
<evidence type="ECO:0000256" key="1">
    <source>
        <dbReference type="ARBA" id="ARBA00037999"/>
    </source>
</evidence>
<dbReference type="RefSeq" id="WP_376811308.1">
    <property type="nucleotide sequence ID" value="NZ_JBHSDY010000001.1"/>
</dbReference>
<dbReference type="InterPro" id="IPR012749">
    <property type="entry name" value="WecE-like"/>
</dbReference>
<dbReference type="PANTHER" id="PTHR30244:SF34">
    <property type="entry name" value="DTDP-4-AMINO-4,6-DIDEOXYGALACTOSE TRANSAMINASE"/>
    <property type="match status" value="1"/>
</dbReference>
<keyword evidence="3" id="KW-0808">Transferase</keyword>
<dbReference type="NCBIfam" id="NF008687">
    <property type="entry name" value="PRK11706.1"/>
    <property type="match status" value="1"/>
</dbReference>
<dbReference type="EMBL" id="JBHSDY010000001">
    <property type="protein sequence ID" value="MFC4296729.1"/>
    <property type="molecule type" value="Genomic_DNA"/>
</dbReference>
<accession>A0ABV8RVD3</accession>
<dbReference type="InterPro" id="IPR000653">
    <property type="entry name" value="DegT/StrS_aminotransferase"/>
</dbReference>
<evidence type="ECO:0000313" key="4">
    <source>
        <dbReference type="Proteomes" id="UP001595756"/>
    </source>
</evidence>
<dbReference type="CDD" id="cd00616">
    <property type="entry name" value="AHBA_syn"/>
    <property type="match status" value="1"/>
</dbReference>
<dbReference type="InterPro" id="IPR015424">
    <property type="entry name" value="PyrdxlP-dep_Trfase"/>
</dbReference>
<protein>
    <submittedName>
        <fullName evidence="3">dTDP-4-amino-4,6-dideoxygalactose transaminase</fullName>
        <ecNumber evidence="3">2.6.1.59</ecNumber>
    </submittedName>
</protein>
<evidence type="ECO:0000256" key="2">
    <source>
        <dbReference type="RuleBase" id="RU004508"/>
    </source>
</evidence>
<dbReference type="SUPFAM" id="SSF53383">
    <property type="entry name" value="PLP-dependent transferases"/>
    <property type="match status" value="1"/>
</dbReference>
<comment type="caution">
    <text evidence="3">The sequence shown here is derived from an EMBL/GenBank/DDBJ whole genome shotgun (WGS) entry which is preliminary data.</text>
</comment>
<dbReference type="Proteomes" id="UP001595756">
    <property type="component" value="Unassembled WGS sequence"/>
</dbReference>
<evidence type="ECO:0000313" key="3">
    <source>
        <dbReference type="EMBL" id="MFC4296729.1"/>
    </source>
</evidence>
<dbReference type="GO" id="GO:0019180">
    <property type="term" value="F:dTDP-4-amino-4,6-dideoxygalactose transaminase activity"/>
    <property type="evidence" value="ECO:0007669"/>
    <property type="project" value="UniProtKB-EC"/>
</dbReference>
<proteinExistence type="inferred from homology"/>
<dbReference type="PANTHER" id="PTHR30244">
    <property type="entry name" value="TRANSAMINASE"/>
    <property type="match status" value="1"/>
</dbReference>
<dbReference type="NCBIfam" id="TIGR02379">
    <property type="entry name" value="ECA_wecE"/>
    <property type="match status" value="1"/>
</dbReference>
<dbReference type="PIRSF" id="PIRSF000390">
    <property type="entry name" value="PLP_StrS"/>
    <property type="match status" value="1"/>
</dbReference>
<keyword evidence="4" id="KW-1185">Reference proteome</keyword>
<gene>
    <name evidence="3" type="primary">rffA</name>
    <name evidence="3" type="synonym">fcnA</name>
    <name evidence="3" type="synonym">wecE</name>
    <name evidence="3" type="ORF">ACFO0J_01585</name>
</gene>
<dbReference type="Pfam" id="PF01041">
    <property type="entry name" value="DegT_DnrJ_EryC1"/>
    <property type="match status" value="1"/>
</dbReference>
<dbReference type="Gene3D" id="3.40.640.10">
    <property type="entry name" value="Type I PLP-dependent aspartate aminotransferase-like (Major domain)"/>
    <property type="match status" value="1"/>
</dbReference>
<keyword evidence="2" id="KW-0663">Pyridoxal phosphate</keyword>